<keyword evidence="1" id="KW-0732">Signal</keyword>
<accession>A0A6C0GHE4</accession>
<dbReference type="InterPro" id="IPR021958">
    <property type="entry name" value="DUF3575"/>
</dbReference>
<evidence type="ECO:0000256" key="1">
    <source>
        <dbReference type="SAM" id="SignalP"/>
    </source>
</evidence>
<feature type="chain" id="PRO_5025625872" evidence="1">
    <location>
        <begin position="21"/>
        <end position="238"/>
    </location>
</feature>
<evidence type="ECO:0000313" key="3">
    <source>
        <dbReference type="Proteomes" id="UP000480178"/>
    </source>
</evidence>
<organism evidence="2 3">
    <name type="scientific">Rhodocytophaga rosea</name>
    <dbReference type="NCBI Taxonomy" id="2704465"/>
    <lineage>
        <taxon>Bacteria</taxon>
        <taxon>Pseudomonadati</taxon>
        <taxon>Bacteroidota</taxon>
        <taxon>Cytophagia</taxon>
        <taxon>Cytophagales</taxon>
        <taxon>Rhodocytophagaceae</taxon>
        <taxon>Rhodocytophaga</taxon>
    </lineage>
</organism>
<sequence length="238" mass="27462">MFKKLLLLAFVLGSLFPAYAQPSDTLGIINSRRQPHYIIKWAPLSLVDQDNTVQFGIEYLFKGPVSLQQEIGYGWFSFNGNSDNGVYINREIWRSRTEVRFYVANNGQIKRPHGAYLALEFLYKRMNYTKEDNVGRECENGDCEYFEKMNYKLFRDVYGFHGKMGVQFIIEKRLALDVYIGGGLRSVVVKSPGLSAENNNLMEDRGFVLSKPMELGQYTMLSMSGGFKIGYLIYKRRK</sequence>
<proteinExistence type="predicted"/>
<gene>
    <name evidence="2" type="ORF">GXP67_10845</name>
</gene>
<feature type="signal peptide" evidence="1">
    <location>
        <begin position="1"/>
        <end position="20"/>
    </location>
</feature>
<dbReference type="KEGG" id="rhoz:GXP67_10845"/>
<dbReference type="AlphaFoldDB" id="A0A6C0GHE4"/>
<dbReference type="RefSeq" id="WP_162443155.1">
    <property type="nucleotide sequence ID" value="NZ_CP048222.1"/>
</dbReference>
<name>A0A6C0GHE4_9BACT</name>
<dbReference type="Pfam" id="PF12099">
    <property type="entry name" value="DUF3575"/>
    <property type="match status" value="1"/>
</dbReference>
<protein>
    <submittedName>
        <fullName evidence="2">DUF3575 domain-containing protein</fullName>
    </submittedName>
</protein>
<keyword evidence="3" id="KW-1185">Reference proteome</keyword>
<dbReference type="EMBL" id="CP048222">
    <property type="protein sequence ID" value="QHT67112.1"/>
    <property type="molecule type" value="Genomic_DNA"/>
</dbReference>
<dbReference type="Proteomes" id="UP000480178">
    <property type="component" value="Chromosome"/>
</dbReference>
<evidence type="ECO:0000313" key="2">
    <source>
        <dbReference type="EMBL" id="QHT67112.1"/>
    </source>
</evidence>
<reference evidence="2 3" key="1">
    <citation type="submission" date="2020-01" db="EMBL/GenBank/DDBJ databases">
        <authorList>
            <person name="Kim M.K."/>
        </authorList>
    </citation>
    <scope>NUCLEOTIDE SEQUENCE [LARGE SCALE GENOMIC DNA]</scope>
    <source>
        <strain evidence="2 3">172606-1</strain>
    </source>
</reference>